<accession>A0A5B2TC55</accession>
<evidence type="ECO:0000259" key="2">
    <source>
        <dbReference type="Pfam" id="PF01557"/>
    </source>
</evidence>
<dbReference type="InterPro" id="IPR011234">
    <property type="entry name" value="Fumarylacetoacetase-like_C"/>
</dbReference>
<gene>
    <name evidence="3" type="ORF">F0Q34_16545</name>
</gene>
<keyword evidence="1" id="KW-0456">Lyase</keyword>
<dbReference type="EMBL" id="VUKA01000011">
    <property type="protein sequence ID" value="KAA2212081.1"/>
    <property type="molecule type" value="Genomic_DNA"/>
</dbReference>
<sequence>MATNIAVAAQALLQARRSRQWLDALPEEGRPHSLEDVAAIQAAVAAELGPVAGWKVGAASPEAEPAGAPLHAATLRWDNTPFDAAEFNLIGIEAEIGYSLGADLPPRETPYTREEVLAAIATLHPTIEVVDSRFKAMGPDKLSHAADQGSHGALVIGPAVTEWRHITPPALPVRLSFNGQVVVEHVGGNSAGEPIRLLQWLANKGARAHGGLKAGMVITTGSCTGMLMVQPGIRARAEFAGVGAVETAVL</sequence>
<proteinExistence type="predicted"/>
<reference evidence="3 4" key="1">
    <citation type="journal article" date="2015" name="Int. J. Syst. Evol. Microbiol.">
        <title>Roseomonas oryzae sp. nov., isolated from paddy rhizosphere soil.</title>
        <authorList>
            <person name="Ramaprasad E.V."/>
            <person name="Sasikala Ch."/>
            <person name="Ramana Ch.V."/>
        </authorList>
    </citation>
    <scope>NUCLEOTIDE SEQUENCE [LARGE SCALE GENOMIC DNA]</scope>
    <source>
        <strain evidence="3 4">KCTC 42542</strain>
    </source>
</reference>
<dbReference type="PANTHER" id="PTHR30143">
    <property type="entry name" value="ACID HYDRATASE"/>
    <property type="match status" value="1"/>
</dbReference>
<dbReference type="GO" id="GO:0005737">
    <property type="term" value="C:cytoplasm"/>
    <property type="evidence" value="ECO:0007669"/>
    <property type="project" value="TreeGrafter"/>
</dbReference>
<dbReference type="Proteomes" id="UP000322110">
    <property type="component" value="Unassembled WGS sequence"/>
</dbReference>
<protein>
    <submittedName>
        <fullName evidence="3">2-keto-4-pentenoate hydratase</fullName>
    </submittedName>
</protein>
<evidence type="ECO:0000313" key="3">
    <source>
        <dbReference type="EMBL" id="KAA2212081.1"/>
    </source>
</evidence>
<dbReference type="SUPFAM" id="SSF56529">
    <property type="entry name" value="FAH"/>
    <property type="match status" value="1"/>
</dbReference>
<dbReference type="InterPro" id="IPR036663">
    <property type="entry name" value="Fumarylacetoacetase_C_sf"/>
</dbReference>
<dbReference type="PANTHER" id="PTHR30143:SF0">
    <property type="entry name" value="2-KETO-4-PENTENOATE HYDRATASE"/>
    <property type="match status" value="1"/>
</dbReference>
<dbReference type="Pfam" id="PF01557">
    <property type="entry name" value="FAA_hydrolase"/>
    <property type="match status" value="1"/>
</dbReference>
<organism evidence="3 4">
    <name type="scientific">Teichococcus oryzae</name>
    <dbReference type="NCBI Taxonomy" id="1608942"/>
    <lineage>
        <taxon>Bacteria</taxon>
        <taxon>Pseudomonadati</taxon>
        <taxon>Pseudomonadota</taxon>
        <taxon>Alphaproteobacteria</taxon>
        <taxon>Acetobacterales</taxon>
        <taxon>Roseomonadaceae</taxon>
        <taxon>Roseomonas</taxon>
    </lineage>
</organism>
<dbReference type="Gene3D" id="3.90.850.10">
    <property type="entry name" value="Fumarylacetoacetase-like, C-terminal domain"/>
    <property type="match status" value="1"/>
</dbReference>
<dbReference type="GO" id="GO:0008684">
    <property type="term" value="F:2-oxopent-4-enoate hydratase activity"/>
    <property type="evidence" value="ECO:0007669"/>
    <property type="project" value="TreeGrafter"/>
</dbReference>
<name>A0A5B2TC55_9PROT</name>
<comment type="caution">
    <text evidence="3">The sequence shown here is derived from an EMBL/GenBank/DDBJ whole genome shotgun (WGS) entry which is preliminary data.</text>
</comment>
<dbReference type="AlphaFoldDB" id="A0A5B2TC55"/>
<feature type="domain" description="Fumarylacetoacetase-like C-terminal" evidence="2">
    <location>
        <begin position="86"/>
        <end position="249"/>
    </location>
</feature>
<evidence type="ECO:0000256" key="1">
    <source>
        <dbReference type="ARBA" id="ARBA00023239"/>
    </source>
</evidence>
<evidence type="ECO:0000313" key="4">
    <source>
        <dbReference type="Proteomes" id="UP000322110"/>
    </source>
</evidence>
<dbReference type="RefSeq" id="WP_149813353.1">
    <property type="nucleotide sequence ID" value="NZ_VUKA01000011.1"/>
</dbReference>
<dbReference type="OrthoDB" id="9792137at2"/>
<keyword evidence="4" id="KW-1185">Reference proteome</keyword>
<dbReference type="InterPro" id="IPR050772">
    <property type="entry name" value="Hydratase-Decarb/MhpD_sf"/>
</dbReference>